<dbReference type="GeneID" id="93646484"/>
<dbReference type="Proteomes" id="UP000185944">
    <property type="component" value="Unassembled WGS sequence"/>
</dbReference>
<evidence type="ECO:0000313" key="1">
    <source>
        <dbReference type="EMBL" id="OAG31659.1"/>
    </source>
</evidence>
<evidence type="ECO:0000313" key="2">
    <source>
        <dbReference type="Proteomes" id="UP000185944"/>
    </source>
</evidence>
<protein>
    <submittedName>
        <fullName evidence="1">Uncharacterized protein</fullName>
    </submittedName>
</protein>
<dbReference type="VEuPathDB" id="MicrosporidiaDB:NEDG_00134"/>
<accession>A0A177EL00</accession>
<comment type="caution">
    <text evidence="1">The sequence shown here is derived from an EMBL/GenBank/DDBJ whole genome shotgun (WGS) entry which is preliminary data.</text>
</comment>
<name>A0A177EL00_9MICR</name>
<dbReference type="RefSeq" id="XP_067545260.1">
    <property type="nucleotide sequence ID" value="XM_067687552.1"/>
</dbReference>
<reference evidence="1 2" key="1">
    <citation type="submission" date="2016-02" db="EMBL/GenBank/DDBJ databases">
        <title>Discovery of a natural microsporidian pathogen with a broad tissue tropism in Caenorhabditis elegans.</title>
        <authorList>
            <person name="Luallen R.J."/>
            <person name="Reinke A.W."/>
            <person name="Tong L."/>
            <person name="Botts M.R."/>
            <person name="Felix M.-A."/>
            <person name="Troemel E.R."/>
        </authorList>
    </citation>
    <scope>NUCLEOTIDE SEQUENCE [LARGE SCALE GENOMIC DNA]</scope>
    <source>
        <strain evidence="1 2">JUm2807</strain>
    </source>
</reference>
<dbReference type="AlphaFoldDB" id="A0A177EL00"/>
<sequence>MDLAVENLRYIESHVGVGVYHDNTQTVYVLPYNAVSYRRVFEGLLESFDAFYTYATTFSRQPKNQELVPVVAYLRLKIKNAPMEDFIKGFRRAQVLAQSNEKSRVFELLDRVDAFFGSRKAFSEQSVDALFLESGMYLSTLSLSTFYRANYLIGRYYFKKGFLRLGRRFAIDAFEMSGKTSSVEGTLLSKGLIDQIDALLVDEFEGFEEASEQPGA</sequence>
<keyword evidence="2" id="KW-1185">Reference proteome</keyword>
<gene>
    <name evidence="1" type="ORF">NEDG_00134</name>
</gene>
<organism evidence="1 2">
    <name type="scientific">Nematocida displodere</name>
    <dbReference type="NCBI Taxonomy" id="1805483"/>
    <lineage>
        <taxon>Eukaryota</taxon>
        <taxon>Fungi</taxon>
        <taxon>Fungi incertae sedis</taxon>
        <taxon>Microsporidia</taxon>
        <taxon>Nematocida</taxon>
    </lineage>
</organism>
<dbReference type="EMBL" id="LTDL01000014">
    <property type="protein sequence ID" value="OAG31659.1"/>
    <property type="molecule type" value="Genomic_DNA"/>
</dbReference>
<proteinExistence type="predicted"/>